<keyword evidence="4" id="KW-1185">Reference proteome</keyword>
<sequence>MNDTVSMATGPAAAEVRDYVARVRAALADLPVEDVEEFTTGMEADLAERLAEPGEGTLRDRVGDPDAYAAELRSAAGLPPRVAGDPARVPAGERISARWSRLSAQVLEAAPWLSDLRPVWWFVRGVALAALPAVLVGASIVWLGAIGAVVSVALGLLARHGHLNGGWVGPVRVVGNLLAVLLLPVAFLLLVDGHDPYANEVYGDEPVSSGSGVTSNGEQVTNLYAYDETGRRLDKVRLLDQNGRALEVGEDFVWSTDDPGALDALRDPRTGELTIPRDVFPLRWDDRTGWERMGDGTWEPPLAITPLPGPVPVVENDGTPTPTPTTSPTVLPTPSPTAPQTSPSTGVSATPTPTPSASPSASR</sequence>
<feature type="transmembrane region" description="Helical" evidence="2">
    <location>
        <begin position="126"/>
        <end position="153"/>
    </location>
</feature>
<dbReference type="Proteomes" id="UP000321793">
    <property type="component" value="Unassembled WGS sequence"/>
</dbReference>
<dbReference type="RefSeq" id="WP_147062051.1">
    <property type="nucleotide sequence ID" value="NZ_BAABDN010000001.1"/>
</dbReference>
<keyword evidence="2" id="KW-0812">Transmembrane</keyword>
<dbReference type="EMBL" id="BKBA01000003">
    <property type="protein sequence ID" value="GEQ12547.1"/>
    <property type="molecule type" value="Genomic_DNA"/>
</dbReference>
<evidence type="ECO:0000313" key="3">
    <source>
        <dbReference type="EMBL" id="GEQ12547.1"/>
    </source>
</evidence>
<evidence type="ECO:0000256" key="2">
    <source>
        <dbReference type="SAM" id="Phobius"/>
    </source>
</evidence>
<evidence type="ECO:0000313" key="4">
    <source>
        <dbReference type="Proteomes" id="UP000321793"/>
    </source>
</evidence>
<gene>
    <name evidence="3" type="ORF">KLO01_05940</name>
</gene>
<feature type="region of interest" description="Disordered" evidence="1">
    <location>
        <begin position="294"/>
        <end position="363"/>
    </location>
</feature>
<proteinExistence type="predicted"/>
<keyword evidence="2" id="KW-0472">Membrane</keyword>
<dbReference type="AlphaFoldDB" id="A0A512SX74"/>
<evidence type="ECO:0000256" key="1">
    <source>
        <dbReference type="SAM" id="MobiDB-lite"/>
    </source>
</evidence>
<keyword evidence="2" id="KW-1133">Transmembrane helix</keyword>
<reference evidence="3 4" key="1">
    <citation type="submission" date="2019-07" db="EMBL/GenBank/DDBJ databases">
        <title>Whole genome shotgun sequence of Knoellia locipacati NBRC 109775.</title>
        <authorList>
            <person name="Hosoyama A."/>
            <person name="Uohara A."/>
            <person name="Ohji S."/>
            <person name="Ichikawa N."/>
        </authorList>
    </citation>
    <scope>NUCLEOTIDE SEQUENCE [LARGE SCALE GENOMIC DNA]</scope>
    <source>
        <strain evidence="3 4">NBRC 109775</strain>
    </source>
</reference>
<accession>A0A512SX74</accession>
<name>A0A512SX74_9MICO</name>
<protein>
    <submittedName>
        <fullName evidence="3">Uncharacterized protein</fullName>
    </submittedName>
</protein>
<feature type="transmembrane region" description="Helical" evidence="2">
    <location>
        <begin position="173"/>
        <end position="191"/>
    </location>
</feature>
<organism evidence="3 4">
    <name type="scientific">Knoellia locipacati</name>
    <dbReference type="NCBI Taxonomy" id="882824"/>
    <lineage>
        <taxon>Bacteria</taxon>
        <taxon>Bacillati</taxon>
        <taxon>Actinomycetota</taxon>
        <taxon>Actinomycetes</taxon>
        <taxon>Micrococcales</taxon>
        <taxon>Intrasporangiaceae</taxon>
        <taxon>Knoellia</taxon>
    </lineage>
</organism>
<comment type="caution">
    <text evidence="3">The sequence shown here is derived from an EMBL/GenBank/DDBJ whole genome shotgun (WGS) entry which is preliminary data.</text>
</comment>
<feature type="compositionally biased region" description="Pro residues" evidence="1">
    <location>
        <begin position="321"/>
        <end position="337"/>
    </location>
</feature>
<dbReference type="Pfam" id="PF22564">
    <property type="entry name" value="HAAS"/>
    <property type="match status" value="1"/>
</dbReference>
<feature type="compositionally biased region" description="Low complexity" evidence="1">
    <location>
        <begin position="338"/>
        <end position="363"/>
    </location>
</feature>
<dbReference type="OrthoDB" id="5185521at2"/>